<protein>
    <recommendedName>
        <fullName evidence="1">Myelin transcription factor 1 domain-containing protein</fullName>
    </recommendedName>
</protein>
<evidence type="ECO:0000259" key="1">
    <source>
        <dbReference type="Pfam" id="PF08474"/>
    </source>
</evidence>
<gene>
    <name evidence="2" type="ORF">M9458_047597</name>
</gene>
<evidence type="ECO:0000313" key="2">
    <source>
        <dbReference type="EMBL" id="KAL0156351.1"/>
    </source>
</evidence>
<name>A0ABD0N671_CIRMR</name>
<feature type="non-terminal residue" evidence="2">
    <location>
        <position position="66"/>
    </location>
</feature>
<dbReference type="EMBL" id="JAMKFB020000024">
    <property type="protein sequence ID" value="KAL0156351.1"/>
    <property type="molecule type" value="Genomic_DNA"/>
</dbReference>
<dbReference type="AlphaFoldDB" id="A0ABD0N671"/>
<dbReference type="InterPro" id="IPR013681">
    <property type="entry name" value="Myelin_TF"/>
</dbReference>
<comment type="caution">
    <text evidence="2">The sequence shown here is derived from an EMBL/GenBank/DDBJ whole genome shotgun (WGS) entry which is preliminary data.</text>
</comment>
<proteinExistence type="predicted"/>
<organism evidence="2 3">
    <name type="scientific">Cirrhinus mrigala</name>
    <name type="common">Mrigala</name>
    <dbReference type="NCBI Taxonomy" id="683832"/>
    <lineage>
        <taxon>Eukaryota</taxon>
        <taxon>Metazoa</taxon>
        <taxon>Chordata</taxon>
        <taxon>Craniata</taxon>
        <taxon>Vertebrata</taxon>
        <taxon>Euteleostomi</taxon>
        <taxon>Actinopterygii</taxon>
        <taxon>Neopterygii</taxon>
        <taxon>Teleostei</taxon>
        <taxon>Ostariophysi</taxon>
        <taxon>Cypriniformes</taxon>
        <taxon>Cyprinidae</taxon>
        <taxon>Labeoninae</taxon>
        <taxon>Labeonini</taxon>
        <taxon>Cirrhinus</taxon>
    </lineage>
</organism>
<keyword evidence="3" id="KW-1185">Reference proteome</keyword>
<evidence type="ECO:0000313" key="3">
    <source>
        <dbReference type="Proteomes" id="UP001529510"/>
    </source>
</evidence>
<feature type="domain" description="Myelin transcription factor 1" evidence="1">
    <location>
        <begin position="12"/>
        <end position="65"/>
    </location>
</feature>
<reference evidence="2 3" key="1">
    <citation type="submission" date="2024-05" db="EMBL/GenBank/DDBJ databases">
        <title>Genome sequencing and assembly of Indian major carp, Cirrhinus mrigala (Hamilton, 1822).</title>
        <authorList>
            <person name="Mohindra V."/>
            <person name="Chowdhury L.M."/>
            <person name="Lal K."/>
            <person name="Jena J.K."/>
        </authorList>
    </citation>
    <scope>NUCLEOTIDE SEQUENCE [LARGE SCALE GENOMIC DNA]</scope>
    <source>
        <strain evidence="2">CM1030</strain>
        <tissue evidence="2">Blood</tissue>
    </source>
</reference>
<dbReference type="Proteomes" id="UP001529510">
    <property type="component" value="Unassembled WGS sequence"/>
</dbReference>
<dbReference type="Pfam" id="PF08474">
    <property type="entry name" value="MYT1"/>
    <property type="match status" value="1"/>
</dbReference>
<accession>A0ABD0N671</accession>
<feature type="non-terminal residue" evidence="2">
    <location>
        <position position="1"/>
    </location>
</feature>
<sequence>PLGNMKKFDFTYRFAHPMAALQASMAKDMDKYTKGHFDYASFDAQVFGKQAQMASDQSHESSHFPD</sequence>